<evidence type="ECO:0000313" key="2">
    <source>
        <dbReference type="Proteomes" id="UP000574067"/>
    </source>
</evidence>
<dbReference type="EMBL" id="JABBFW010000014">
    <property type="protein sequence ID" value="NML16968.1"/>
    <property type="molecule type" value="Genomic_DNA"/>
</dbReference>
<dbReference type="AlphaFoldDB" id="A0A848FCB7"/>
<reference evidence="1 2" key="1">
    <citation type="submission" date="2020-04" db="EMBL/GenBank/DDBJ databases">
        <title>Azohydromonas sp. isolated from soil.</title>
        <authorList>
            <person name="Dahal R.H."/>
        </authorList>
    </citation>
    <scope>NUCLEOTIDE SEQUENCE [LARGE SCALE GENOMIC DNA]</scope>
    <source>
        <strain evidence="1 2">G-1-1-14</strain>
    </source>
</reference>
<sequence>MKKAIQYCYMCDKVATTDEHVPPRCLFPEAKEMDGIDLRKNLIKVPSCVEHNCEKSADDEFLMVSIAGIVSNNSIGYRHAKQKVERAVRRTSYKLLDKVFRQKELVRIEREDNKFIDLIVGTPDYARLVSCFEKIAYGVYREHFGHRFDGAVKLHLGFLHRKEKNGRTFNSFIRHKTSLELANEPRYGENQKVFYYQFTRPDVHGFFLLNMWFYEGVDVYVSFMPKASEKKNWLPMNLIEAGIKSYINLDGKTYEFN</sequence>
<proteinExistence type="predicted"/>
<evidence type="ECO:0000313" key="1">
    <source>
        <dbReference type="EMBL" id="NML16968.1"/>
    </source>
</evidence>
<accession>A0A848FCB7</accession>
<organism evidence="1 2">
    <name type="scientific">Azohydromonas caseinilytica</name>
    <dbReference type="NCBI Taxonomy" id="2728836"/>
    <lineage>
        <taxon>Bacteria</taxon>
        <taxon>Pseudomonadati</taxon>
        <taxon>Pseudomonadota</taxon>
        <taxon>Betaproteobacteria</taxon>
        <taxon>Burkholderiales</taxon>
        <taxon>Sphaerotilaceae</taxon>
        <taxon>Azohydromonas</taxon>
    </lineage>
</organism>
<name>A0A848FCB7_9BURK</name>
<evidence type="ECO:0008006" key="3">
    <source>
        <dbReference type="Google" id="ProtNLM"/>
    </source>
</evidence>
<comment type="caution">
    <text evidence="1">The sequence shown here is derived from an EMBL/GenBank/DDBJ whole genome shotgun (WGS) entry which is preliminary data.</text>
</comment>
<dbReference type="Proteomes" id="UP000574067">
    <property type="component" value="Unassembled WGS sequence"/>
</dbReference>
<protein>
    <recommendedName>
        <fullName evidence="3">HNH endonuclease</fullName>
    </recommendedName>
</protein>
<gene>
    <name evidence="1" type="ORF">HHL10_18465</name>
</gene>
<dbReference type="RefSeq" id="WP_169161874.1">
    <property type="nucleotide sequence ID" value="NZ_JABBFW010000014.1"/>
</dbReference>
<keyword evidence="2" id="KW-1185">Reference proteome</keyword>